<dbReference type="SMART" id="SM00115">
    <property type="entry name" value="CASc"/>
    <property type="match status" value="1"/>
</dbReference>
<evidence type="ECO:0000256" key="2">
    <source>
        <dbReference type="ARBA" id="ARBA00022670"/>
    </source>
</evidence>
<evidence type="ECO:0000313" key="9">
    <source>
        <dbReference type="EMBL" id="KAB0802538.1"/>
    </source>
</evidence>
<dbReference type="PROSITE" id="PS50207">
    <property type="entry name" value="CASPASE_P10"/>
    <property type="match status" value="1"/>
</dbReference>
<evidence type="ECO:0000313" key="10">
    <source>
        <dbReference type="Proteomes" id="UP000327044"/>
    </source>
</evidence>
<evidence type="ECO:0000259" key="8">
    <source>
        <dbReference type="PROSITE" id="PS50208"/>
    </source>
</evidence>
<evidence type="ECO:0000256" key="6">
    <source>
        <dbReference type="SAM" id="MobiDB-lite"/>
    </source>
</evidence>
<dbReference type="GO" id="GO:0006508">
    <property type="term" value="P:proteolysis"/>
    <property type="evidence" value="ECO:0007669"/>
    <property type="project" value="UniProtKB-KW"/>
</dbReference>
<keyword evidence="10" id="KW-1185">Reference proteome</keyword>
<protein>
    <recommendedName>
        <fullName evidence="11">Caspase family p20 domain-containing protein</fullName>
    </recommendedName>
</protein>
<sequence length="540" mass="62470">MENTLTIDALIEESDPSWSNRPMQQPTITLKNVSDAEKYLDMMEKVSLVYLLYDDIEIALQHLIQLQRGAIFEVIVEWVRHAEKTGRQWQTKLIEALTIIQNFHLIYKLGYNRKEVCERFLPSNSETSLFVDLYKKKLYCICEKMTNAQMETFLGHVQKDFNTKKLKYMNFPVPYMEMYLLHWISSKYISPTDLSNLTKVFKVMEMYDACESLKIKLPSPADVSDRYNNNKDEPYSSISSATSSASFYQDRTWSSNYENNRYFIDSRWPGICLIINQESFYTEPDPSLAHLLPNVSLQLDRREGTIFDREELRKTFEQLGYTVEIENNLTHDEILRAITDTANKIRKHSSLIICILSHGLEGRVFGVNSISVNISQIRDTVCSVNTTHLRNKPKILILQSCQGTECQTVSDDEDDDNPVGTPNKTVLNSFNNQHKESNVQTDSESNLQMDGGSRPKLADVLLFWATVPGFGAVRDKAKGSWFIQSLCKHIQEKALEMHFEDICTLVKQEVIDKRWKTKKMSRAMVPNKESTLSRFFFLHS</sequence>
<dbReference type="InParanoid" id="A0A5N4AZ53"/>
<organism evidence="9 10">
    <name type="scientific">Photinus pyralis</name>
    <name type="common">Common eastern firefly</name>
    <name type="synonym">Lampyris pyralis</name>
    <dbReference type="NCBI Taxonomy" id="7054"/>
    <lineage>
        <taxon>Eukaryota</taxon>
        <taxon>Metazoa</taxon>
        <taxon>Ecdysozoa</taxon>
        <taxon>Arthropoda</taxon>
        <taxon>Hexapoda</taxon>
        <taxon>Insecta</taxon>
        <taxon>Pterygota</taxon>
        <taxon>Neoptera</taxon>
        <taxon>Endopterygota</taxon>
        <taxon>Coleoptera</taxon>
        <taxon>Polyphaga</taxon>
        <taxon>Elateriformia</taxon>
        <taxon>Elateroidea</taxon>
        <taxon>Lampyridae</taxon>
        <taxon>Lampyrinae</taxon>
        <taxon>Photinus</taxon>
    </lineage>
</organism>
<dbReference type="GO" id="GO:0006915">
    <property type="term" value="P:apoptotic process"/>
    <property type="evidence" value="ECO:0007669"/>
    <property type="project" value="UniProtKB-KW"/>
</dbReference>
<feature type="domain" description="Caspase family p20" evidence="8">
    <location>
        <begin position="270"/>
        <end position="405"/>
    </location>
</feature>
<dbReference type="InterPro" id="IPR001309">
    <property type="entry name" value="Pept_C14_p20"/>
</dbReference>
<proteinExistence type="inferred from homology"/>
<dbReference type="PROSITE" id="PS50208">
    <property type="entry name" value="CASPASE_P20"/>
    <property type="match status" value="1"/>
</dbReference>
<feature type="compositionally biased region" description="Polar residues" evidence="6">
    <location>
        <begin position="420"/>
        <end position="448"/>
    </location>
</feature>
<evidence type="ECO:0000256" key="5">
    <source>
        <dbReference type="RuleBase" id="RU003971"/>
    </source>
</evidence>
<accession>A0A5N4AZ53</accession>
<keyword evidence="2" id="KW-0645">Protease</keyword>
<keyword evidence="4" id="KW-0378">Hydrolase</keyword>
<dbReference type="PANTHER" id="PTHR47901">
    <property type="entry name" value="CASPASE RECRUITMENT DOMAIN-CONTAINING PROTEIN 18"/>
    <property type="match status" value="1"/>
</dbReference>
<dbReference type="PRINTS" id="PR00376">
    <property type="entry name" value="IL1BCENZYME"/>
</dbReference>
<dbReference type="InterPro" id="IPR011600">
    <property type="entry name" value="Pept_C14_caspase"/>
</dbReference>
<dbReference type="SUPFAM" id="SSF52129">
    <property type="entry name" value="Caspase-like"/>
    <property type="match status" value="1"/>
</dbReference>
<evidence type="ECO:0000256" key="4">
    <source>
        <dbReference type="ARBA" id="ARBA00022801"/>
    </source>
</evidence>
<dbReference type="Pfam" id="PF23725">
    <property type="entry name" value="Dredd_N"/>
    <property type="match status" value="1"/>
</dbReference>
<dbReference type="AlphaFoldDB" id="A0A5N4AZ53"/>
<dbReference type="InterPro" id="IPR029030">
    <property type="entry name" value="Caspase-like_dom_sf"/>
</dbReference>
<reference evidence="9 10" key="1">
    <citation type="journal article" date="2018" name="Elife">
        <title>Firefly genomes illuminate parallel origins of bioluminescence in beetles.</title>
        <authorList>
            <person name="Fallon T.R."/>
            <person name="Lower S.E."/>
            <person name="Chang C.H."/>
            <person name="Bessho-Uehara M."/>
            <person name="Martin G.J."/>
            <person name="Bewick A.J."/>
            <person name="Behringer M."/>
            <person name="Debat H.J."/>
            <person name="Wong I."/>
            <person name="Day J.C."/>
            <person name="Suvorov A."/>
            <person name="Silva C.J."/>
            <person name="Stanger-Hall K.F."/>
            <person name="Hall D.W."/>
            <person name="Schmitz R.J."/>
            <person name="Nelson D.R."/>
            <person name="Lewis S.M."/>
            <person name="Shigenobu S."/>
            <person name="Bybee S.M."/>
            <person name="Larracuente A.M."/>
            <person name="Oba Y."/>
            <person name="Weng J.K."/>
        </authorList>
    </citation>
    <scope>NUCLEOTIDE SEQUENCE [LARGE SCALE GENOMIC DNA]</scope>
    <source>
        <strain evidence="9">1611_PpyrPB1</strain>
        <tissue evidence="9">Whole body</tissue>
    </source>
</reference>
<dbReference type="InterPro" id="IPR015917">
    <property type="entry name" value="Pept_C14A"/>
</dbReference>
<gene>
    <name evidence="9" type="ORF">PPYR_04724</name>
</gene>
<name>A0A5N4AZ53_PHOPY</name>
<dbReference type="GO" id="GO:0004197">
    <property type="term" value="F:cysteine-type endopeptidase activity"/>
    <property type="evidence" value="ECO:0007669"/>
    <property type="project" value="InterPro"/>
</dbReference>
<evidence type="ECO:0000256" key="3">
    <source>
        <dbReference type="ARBA" id="ARBA00022703"/>
    </source>
</evidence>
<dbReference type="EMBL" id="VVIM01000002">
    <property type="protein sequence ID" value="KAB0802538.1"/>
    <property type="molecule type" value="Genomic_DNA"/>
</dbReference>
<evidence type="ECO:0000259" key="7">
    <source>
        <dbReference type="PROSITE" id="PS50207"/>
    </source>
</evidence>
<comment type="caution">
    <text evidence="9">The sequence shown here is derived from an EMBL/GenBank/DDBJ whole genome shotgun (WGS) entry which is preliminary data.</text>
</comment>
<comment type="similarity">
    <text evidence="1 5">Belongs to the peptidase C14A family.</text>
</comment>
<dbReference type="Pfam" id="PF00656">
    <property type="entry name" value="Peptidase_C14"/>
    <property type="match status" value="1"/>
</dbReference>
<dbReference type="Pfam" id="PF23724">
    <property type="entry name" value="Dredd_2nd"/>
    <property type="match status" value="1"/>
</dbReference>
<dbReference type="PANTHER" id="PTHR47901:SF8">
    <property type="entry name" value="CASPASE-3"/>
    <property type="match status" value="1"/>
</dbReference>
<feature type="region of interest" description="Disordered" evidence="6">
    <location>
        <begin position="409"/>
        <end position="451"/>
    </location>
</feature>
<evidence type="ECO:0000256" key="1">
    <source>
        <dbReference type="ARBA" id="ARBA00010134"/>
    </source>
</evidence>
<feature type="domain" description="Caspase family p10" evidence="7">
    <location>
        <begin position="455"/>
        <end position="540"/>
    </location>
</feature>
<dbReference type="FunCoup" id="A0A5N4AZ53">
    <property type="interactions" value="297"/>
</dbReference>
<dbReference type="InterPro" id="IPR002138">
    <property type="entry name" value="Pept_C14_p10"/>
</dbReference>
<dbReference type="OrthoDB" id="6044770at2759"/>
<dbReference type="Proteomes" id="UP000327044">
    <property type="component" value="Unassembled WGS sequence"/>
</dbReference>
<dbReference type="InterPro" id="IPR056259">
    <property type="entry name" value="Dredd_N"/>
</dbReference>
<dbReference type="Gene3D" id="3.40.50.1460">
    <property type="match status" value="1"/>
</dbReference>
<evidence type="ECO:0008006" key="11">
    <source>
        <dbReference type="Google" id="ProtNLM"/>
    </source>
</evidence>
<keyword evidence="3" id="KW-0053">Apoptosis</keyword>
<dbReference type="InterPro" id="IPR002398">
    <property type="entry name" value="Pept_C14"/>
</dbReference>
<dbReference type="InterPro" id="IPR056260">
    <property type="entry name" value="Dredd_2nd"/>
</dbReference>